<dbReference type="EMBL" id="JBHLZU010000010">
    <property type="protein sequence ID" value="MFB9904994.1"/>
    <property type="molecule type" value="Genomic_DNA"/>
</dbReference>
<dbReference type="CDD" id="cd05233">
    <property type="entry name" value="SDR_c"/>
    <property type="match status" value="1"/>
</dbReference>
<dbReference type="InterPro" id="IPR057326">
    <property type="entry name" value="KR_dom"/>
</dbReference>
<evidence type="ECO:0000313" key="5">
    <source>
        <dbReference type="Proteomes" id="UP001589693"/>
    </source>
</evidence>
<keyword evidence="5" id="KW-1185">Reference proteome</keyword>
<sequence length="625" mass="67619">MTTYLVTGATGFLGVRLVERLLGRAACERVFVLVRPGSRTKLDELAQRWPQPERVLPLLGDLGAPGLGLSAEDRARLTRVDHVVHLGASYDLTASEATATAANVDGTRHVVELAASLPGPPKLHHVSSVAVAGNHRGVFTENDFDLGQRFGSAYHATKFAAERVVREQDGVPWQVYRPAAVVGDSRTGEMDKIDGPYYFFGALAGISRLPAALPLVATDLGSTNLVPVDWVVEALDRLVHQDFEPGRTFHLTAPRSQPLSEVYNALADAAGAPRIAVTAPGVVPVRALAGLGGLPGVRTVLSRLGVPPEVLPHMTFSATFDRSNTDSALGDLRQPEFGEYAGLLWRYWQRRMDPDRARRSRDGLRGRRIVITGSSSGIGRATALQVARMGAVPLLVARRAEELEAVREEIVREGGQAHVYPCDLTDSESVRATVKRMLSDHEGIDMLVNNAGRSIRRGVLNSLDRLHDYERTMAINYFGAVRLVLALLPHMTGRRFGHIVNVSTQGVQIGTPRYSAYLASKAALDMFSRVVASETIADGVTFSTVHMGLVRTPMSQATSAYDRLPAATPEQGAKLVVRALAARPKRVGSTSGALVQAAYAVTPKAVDRAMQLLYRLMPEAPRRTP</sequence>
<accession>A0ABV5ZZ99</accession>
<dbReference type="Proteomes" id="UP001589693">
    <property type="component" value="Unassembled WGS sequence"/>
</dbReference>
<dbReference type="RefSeq" id="WP_377852214.1">
    <property type="nucleotide sequence ID" value="NZ_JBHLZU010000010.1"/>
</dbReference>
<dbReference type="PANTHER" id="PTHR44196:SF1">
    <property type="entry name" value="DEHYDROGENASE_REDUCTASE SDR FAMILY MEMBER 7B"/>
    <property type="match status" value="1"/>
</dbReference>
<dbReference type="Pfam" id="PF07993">
    <property type="entry name" value="NAD_binding_4"/>
    <property type="match status" value="1"/>
</dbReference>
<evidence type="ECO:0000313" key="4">
    <source>
        <dbReference type="EMBL" id="MFB9904994.1"/>
    </source>
</evidence>
<dbReference type="CDD" id="cd05263">
    <property type="entry name" value="MupV_like_SDR_e"/>
    <property type="match status" value="1"/>
</dbReference>
<keyword evidence="2" id="KW-0560">Oxidoreductase</keyword>
<dbReference type="NCBIfam" id="NF005539">
    <property type="entry name" value="PRK07201.1"/>
    <property type="match status" value="1"/>
</dbReference>
<evidence type="ECO:0000259" key="3">
    <source>
        <dbReference type="SMART" id="SM00822"/>
    </source>
</evidence>
<evidence type="ECO:0000256" key="1">
    <source>
        <dbReference type="ARBA" id="ARBA00006484"/>
    </source>
</evidence>
<feature type="domain" description="Ketoreductase" evidence="3">
    <location>
        <begin position="367"/>
        <end position="553"/>
    </location>
</feature>
<comment type="similarity">
    <text evidence="1">Belongs to the short-chain dehydrogenases/reductases (SDR) family.</text>
</comment>
<dbReference type="PANTHER" id="PTHR44196">
    <property type="entry name" value="DEHYDROGENASE/REDUCTASE SDR FAMILY MEMBER 7B"/>
    <property type="match status" value="1"/>
</dbReference>
<evidence type="ECO:0000256" key="2">
    <source>
        <dbReference type="ARBA" id="ARBA00023002"/>
    </source>
</evidence>
<reference evidence="4 5" key="1">
    <citation type="submission" date="2024-09" db="EMBL/GenBank/DDBJ databases">
        <authorList>
            <person name="Sun Q."/>
            <person name="Mori K."/>
        </authorList>
    </citation>
    <scope>NUCLEOTIDE SEQUENCE [LARGE SCALE GENOMIC DNA]</scope>
    <source>
        <strain evidence="4 5">TBRC 7907</strain>
    </source>
</reference>
<dbReference type="InterPro" id="IPR036291">
    <property type="entry name" value="NAD(P)-bd_dom_sf"/>
</dbReference>
<dbReference type="PRINTS" id="PR00081">
    <property type="entry name" value="GDHRDH"/>
</dbReference>
<dbReference type="PRINTS" id="PR00080">
    <property type="entry name" value="SDRFAMILY"/>
</dbReference>
<dbReference type="SUPFAM" id="SSF51735">
    <property type="entry name" value="NAD(P)-binding Rossmann-fold domains"/>
    <property type="match status" value="2"/>
</dbReference>
<dbReference type="SMART" id="SM00822">
    <property type="entry name" value="PKS_KR"/>
    <property type="match status" value="1"/>
</dbReference>
<dbReference type="InterPro" id="IPR013120">
    <property type="entry name" value="FAR_NAD-bd"/>
</dbReference>
<name>A0ABV5ZZ99_9PSEU</name>
<organism evidence="4 5">
    <name type="scientific">Allokutzneria oryzae</name>
    <dbReference type="NCBI Taxonomy" id="1378989"/>
    <lineage>
        <taxon>Bacteria</taxon>
        <taxon>Bacillati</taxon>
        <taxon>Actinomycetota</taxon>
        <taxon>Actinomycetes</taxon>
        <taxon>Pseudonocardiales</taxon>
        <taxon>Pseudonocardiaceae</taxon>
        <taxon>Allokutzneria</taxon>
    </lineage>
</organism>
<proteinExistence type="inferred from homology"/>
<dbReference type="Gene3D" id="3.40.50.720">
    <property type="entry name" value="NAD(P)-binding Rossmann-like Domain"/>
    <property type="match status" value="2"/>
</dbReference>
<gene>
    <name evidence="4" type="ORF">ACFFQA_13725</name>
</gene>
<dbReference type="InterPro" id="IPR057313">
    <property type="entry name" value="Maqu_2507-like"/>
</dbReference>
<dbReference type="Pfam" id="PF00106">
    <property type="entry name" value="adh_short"/>
    <property type="match status" value="1"/>
</dbReference>
<comment type="caution">
    <text evidence="4">The sequence shown here is derived from an EMBL/GenBank/DDBJ whole genome shotgun (WGS) entry which is preliminary data.</text>
</comment>
<dbReference type="InterPro" id="IPR002347">
    <property type="entry name" value="SDR_fam"/>
</dbReference>
<protein>
    <submittedName>
        <fullName evidence="4">SDR family oxidoreductase</fullName>
    </submittedName>
</protein>